<keyword evidence="8 16" id="KW-0378">Hydrolase</keyword>
<keyword evidence="9 16" id="KW-0133">Cell shape</keyword>
<evidence type="ECO:0000313" key="18">
    <source>
        <dbReference type="EMBL" id="BAO43497.1"/>
    </source>
</evidence>
<accession>A0A7U6GH22</accession>
<comment type="function">
    <text evidence="16">Catalyzes cross-linking of the peptidoglycan cell wall at the division septum.</text>
</comment>
<dbReference type="GO" id="GO:0009002">
    <property type="term" value="F:serine-type D-Ala-D-Ala carboxypeptidase activity"/>
    <property type="evidence" value="ECO:0007669"/>
    <property type="project" value="UniProtKB-UniRule"/>
</dbReference>
<comment type="similarity">
    <text evidence="16">Belongs to the transpeptidase family. FtsI subfamily.</text>
</comment>
<evidence type="ECO:0000256" key="2">
    <source>
        <dbReference type="ARBA" id="ARBA00022475"/>
    </source>
</evidence>
<dbReference type="GO" id="GO:0008658">
    <property type="term" value="F:penicillin binding"/>
    <property type="evidence" value="ECO:0007669"/>
    <property type="project" value="InterPro"/>
</dbReference>
<dbReference type="Pfam" id="PF03717">
    <property type="entry name" value="PBP_dimer"/>
    <property type="match status" value="1"/>
</dbReference>
<keyword evidence="19" id="KW-1185">Reference proteome</keyword>
<dbReference type="GO" id="GO:0005886">
    <property type="term" value="C:plasma membrane"/>
    <property type="evidence" value="ECO:0007669"/>
    <property type="project" value="UniProtKB-SubCell"/>
</dbReference>
<dbReference type="GO" id="GO:0008955">
    <property type="term" value="F:peptidoglycan glycosyltransferase activity"/>
    <property type="evidence" value="ECO:0007669"/>
    <property type="project" value="InterPro"/>
</dbReference>
<evidence type="ECO:0000256" key="5">
    <source>
        <dbReference type="ARBA" id="ARBA00022645"/>
    </source>
</evidence>
<keyword evidence="2 16" id="KW-1003">Cell membrane</keyword>
<sequence>MAARREKRAKRQKQAEALPKAYVGRRRVVLSIFMVALSALIWRAVDQQIFERDFLQSEGDHRYLDRVKVPAHRGAITDRNGVVLAMSTPVDSIAANPRLLRPDANTLAPLAKALDMDLDDLRRKLARYGHKHFVYLKRRMPPDDARRVMDLAREHRIHGLQATREYRRFYPDGETFAHVIGFTDVDDVGREGLELAFNDQLAGKPGLMRVLRDGRRQVVADVESLRMPQPGKNLALSLDQRLQYIAYRELKAAISRHDAVSGSVVMLDVKTGEVLAMVNQPGYNPNAPRRRVDGRMRNRAVTDVFEPGSTMKPLTVAVGLDLGIIRRDSLIDTNPGYFKVGRNQVKDHKNLGIVDIRTIIKKSSNVGAGKIALSLPKEKFHDYLAALGFGQRGSSGFPGEARGQLRPAANWARIDQATLSFGYGISVSALQLAQAYATLANDGVRLPVTLLRREQVPQGKRVFSKETARAVRYMMESVVAAGGTAPRAAVAGYRVAGKTGTVKKAGKGGYSQRKYLSLFAGMAPASDPRLVVVVMINEPRGKQYYGGLVAAPVFSAVMDDALRLLNVRPDNLAPQQAVRLAGGEEKS</sequence>
<dbReference type="Gene3D" id="3.40.710.10">
    <property type="entry name" value="DD-peptidase/beta-lactamase superfamily"/>
    <property type="match status" value="1"/>
</dbReference>
<feature type="domain" description="HTH cro/C1-type" evidence="17">
    <location>
        <begin position="101"/>
        <end position="121"/>
    </location>
</feature>
<keyword evidence="11 16" id="KW-1133">Transmembrane helix</keyword>
<evidence type="ECO:0000256" key="10">
    <source>
        <dbReference type="ARBA" id="ARBA00022984"/>
    </source>
</evidence>
<organism evidence="18 19">
    <name type="scientific">Thiolapillus brandeum</name>
    <dbReference type="NCBI Taxonomy" id="1076588"/>
    <lineage>
        <taxon>Bacteria</taxon>
        <taxon>Pseudomonadati</taxon>
        <taxon>Pseudomonadota</taxon>
        <taxon>Gammaproteobacteria</taxon>
        <taxon>Chromatiales</taxon>
        <taxon>Sedimenticolaceae</taxon>
        <taxon>Thiolapillus</taxon>
    </lineage>
</organism>
<dbReference type="PANTHER" id="PTHR30627:SF1">
    <property type="entry name" value="PEPTIDOGLYCAN D,D-TRANSPEPTIDASE FTSI"/>
    <property type="match status" value="1"/>
</dbReference>
<keyword evidence="14 16" id="KW-0131">Cell cycle</keyword>
<dbReference type="EMBL" id="AP012273">
    <property type="protein sequence ID" value="BAO43497.1"/>
    <property type="molecule type" value="Genomic_DNA"/>
</dbReference>
<dbReference type="AlphaFoldDB" id="A0A7U6GH22"/>
<evidence type="ECO:0000313" key="19">
    <source>
        <dbReference type="Proteomes" id="UP000031631"/>
    </source>
</evidence>
<dbReference type="GO" id="GO:0000917">
    <property type="term" value="P:division septum assembly"/>
    <property type="evidence" value="ECO:0007669"/>
    <property type="project" value="UniProtKB-KW"/>
</dbReference>
<dbReference type="Pfam" id="PF00905">
    <property type="entry name" value="Transpeptidase"/>
    <property type="match status" value="1"/>
</dbReference>
<keyword evidence="18" id="KW-0328">Glycosyltransferase</keyword>
<evidence type="ECO:0000256" key="11">
    <source>
        <dbReference type="ARBA" id="ARBA00022989"/>
    </source>
</evidence>
<keyword evidence="3 16" id="KW-0997">Cell inner membrane</keyword>
<evidence type="ECO:0000256" key="4">
    <source>
        <dbReference type="ARBA" id="ARBA00022618"/>
    </source>
</evidence>
<keyword evidence="18" id="KW-0808">Transferase</keyword>
<keyword evidence="5 16" id="KW-0121">Carboxypeptidase</keyword>
<dbReference type="PROSITE" id="PS50943">
    <property type="entry name" value="HTH_CROC1"/>
    <property type="match status" value="1"/>
</dbReference>
<dbReference type="GO" id="GO:0043093">
    <property type="term" value="P:FtsZ-dependent cytokinesis"/>
    <property type="evidence" value="ECO:0007669"/>
    <property type="project" value="UniProtKB-UniRule"/>
</dbReference>
<evidence type="ECO:0000259" key="17">
    <source>
        <dbReference type="PROSITE" id="PS50943"/>
    </source>
</evidence>
<feature type="transmembrane region" description="Helical" evidence="16">
    <location>
        <begin position="28"/>
        <end position="45"/>
    </location>
</feature>
<dbReference type="SUPFAM" id="SSF56519">
    <property type="entry name" value="Penicillin binding protein dimerisation domain"/>
    <property type="match status" value="1"/>
</dbReference>
<dbReference type="PANTHER" id="PTHR30627">
    <property type="entry name" value="PEPTIDOGLYCAN D,D-TRANSPEPTIDASE"/>
    <property type="match status" value="1"/>
</dbReference>
<dbReference type="Gene3D" id="3.90.1310.10">
    <property type="entry name" value="Penicillin-binding protein 2a (Domain 2)"/>
    <property type="match status" value="1"/>
</dbReference>
<dbReference type="InterPro" id="IPR037532">
    <property type="entry name" value="FtsI_transpept"/>
</dbReference>
<name>A0A7U6GH22_9GAMM</name>
<comment type="subcellular location">
    <subcellularLocation>
        <location evidence="16">Cell inner membrane</location>
        <topology evidence="16">Single-pass membrane protein</topology>
    </subcellularLocation>
    <subcellularLocation>
        <location evidence="1">Membrane</location>
    </subcellularLocation>
</comment>
<evidence type="ECO:0000256" key="15">
    <source>
        <dbReference type="ARBA" id="ARBA00023316"/>
    </source>
</evidence>
<keyword evidence="13 16" id="KW-0717">Septation</keyword>
<keyword evidence="10 16" id="KW-0573">Peptidoglycan synthesis</keyword>
<dbReference type="GO" id="GO:0071555">
    <property type="term" value="P:cell wall organization"/>
    <property type="evidence" value="ECO:0007669"/>
    <property type="project" value="UniProtKB-KW"/>
</dbReference>
<evidence type="ECO:0000256" key="6">
    <source>
        <dbReference type="ARBA" id="ARBA00022670"/>
    </source>
</evidence>
<comment type="catalytic activity">
    <reaction evidence="16">
        <text>Preferential cleavage: (Ac)2-L-Lys-D-Ala-|-D-Ala. Also transpeptidation of peptidyl-alanyl moieties that are N-acyl substituents of D-alanine.</text>
        <dbReference type="EC" id="3.4.16.4"/>
    </reaction>
</comment>
<dbReference type="GO" id="GO:0006508">
    <property type="term" value="P:proteolysis"/>
    <property type="evidence" value="ECO:0007669"/>
    <property type="project" value="UniProtKB-KW"/>
</dbReference>
<evidence type="ECO:0000256" key="3">
    <source>
        <dbReference type="ARBA" id="ARBA00022519"/>
    </source>
</evidence>
<keyword evidence="4 16" id="KW-0132">Cell division</keyword>
<gene>
    <name evidence="16" type="primary">ftsI</name>
    <name evidence="18" type="ORF">TBH_C0552</name>
</gene>
<evidence type="ECO:0000256" key="7">
    <source>
        <dbReference type="ARBA" id="ARBA00022692"/>
    </source>
</evidence>
<proteinExistence type="inferred from homology"/>
<dbReference type="KEGG" id="tbn:TBH_C0552"/>
<evidence type="ECO:0000256" key="1">
    <source>
        <dbReference type="ARBA" id="ARBA00004370"/>
    </source>
</evidence>
<dbReference type="GO" id="GO:0009252">
    <property type="term" value="P:peptidoglycan biosynthetic process"/>
    <property type="evidence" value="ECO:0007669"/>
    <property type="project" value="UniProtKB-UniRule"/>
</dbReference>
<keyword evidence="7 16" id="KW-0812">Transmembrane</keyword>
<dbReference type="InterPro" id="IPR005311">
    <property type="entry name" value="PBP_dimer"/>
</dbReference>
<dbReference type="HAMAP" id="MF_02080">
    <property type="entry name" value="FtsI_transpept"/>
    <property type="match status" value="1"/>
</dbReference>
<evidence type="ECO:0000256" key="12">
    <source>
        <dbReference type="ARBA" id="ARBA00023136"/>
    </source>
</evidence>
<evidence type="ECO:0000256" key="13">
    <source>
        <dbReference type="ARBA" id="ARBA00023210"/>
    </source>
</evidence>
<reference evidence="18 19" key="1">
    <citation type="journal article" date="2014" name="PLoS ONE">
        <title>Physiological and genomic features of a novel sulfur-oxidizing gammaproteobacterium belonging to a previously uncultivated symbiotic lineage isolated from a hydrothermal vent.</title>
        <authorList>
            <person name="Nunoura T."/>
            <person name="Takaki Y."/>
            <person name="Kazama H."/>
            <person name="Kakuta J."/>
            <person name="Shimamura S."/>
            <person name="Makita H."/>
            <person name="Hirai M."/>
            <person name="Miyazaki M."/>
            <person name="Takai K."/>
        </authorList>
    </citation>
    <scope>NUCLEOTIDE SEQUENCE [LARGE SCALE GENOMIC DNA]</scope>
    <source>
        <strain evidence="18 19">Hiromi1</strain>
    </source>
</reference>
<evidence type="ECO:0000256" key="14">
    <source>
        <dbReference type="ARBA" id="ARBA00023306"/>
    </source>
</evidence>
<dbReference type="InterPro" id="IPR012338">
    <property type="entry name" value="Beta-lactam/transpept-like"/>
</dbReference>
<feature type="active site" description="Acyl-ester intermediate" evidence="16">
    <location>
        <position position="309"/>
    </location>
</feature>
<dbReference type="GO" id="GO:0008360">
    <property type="term" value="P:regulation of cell shape"/>
    <property type="evidence" value="ECO:0007669"/>
    <property type="project" value="UniProtKB-KW"/>
</dbReference>
<dbReference type="InterPro" id="IPR001460">
    <property type="entry name" value="PCN-bd_Tpept"/>
</dbReference>
<keyword evidence="6 16" id="KW-0645">Protease</keyword>
<comment type="pathway">
    <text evidence="16">Cell wall biogenesis; peptidoglycan biosynthesis.</text>
</comment>
<dbReference type="RefSeq" id="WP_041065251.1">
    <property type="nucleotide sequence ID" value="NZ_AP012273.1"/>
</dbReference>
<dbReference type="Gene3D" id="3.30.450.330">
    <property type="match status" value="1"/>
</dbReference>
<evidence type="ECO:0000256" key="8">
    <source>
        <dbReference type="ARBA" id="ARBA00022801"/>
    </source>
</evidence>
<dbReference type="SUPFAM" id="SSF56601">
    <property type="entry name" value="beta-lactamase/transpeptidase-like"/>
    <property type="match status" value="1"/>
</dbReference>
<dbReference type="InterPro" id="IPR001387">
    <property type="entry name" value="Cro/C1-type_HTH"/>
</dbReference>
<dbReference type="Gene3D" id="1.10.150.770">
    <property type="match status" value="1"/>
</dbReference>
<keyword evidence="15 16" id="KW-0961">Cell wall biogenesis/degradation</keyword>
<dbReference type="InterPro" id="IPR050515">
    <property type="entry name" value="Beta-lactam/transpept"/>
</dbReference>
<evidence type="ECO:0000256" key="16">
    <source>
        <dbReference type="HAMAP-Rule" id="MF_02080"/>
    </source>
</evidence>
<keyword evidence="12 16" id="KW-0472">Membrane</keyword>
<protein>
    <recommendedName>
        <fullName evidence="16">Peptidoglycan D,D-transpeptidase FtsI</fullName>
        <ecNumber evidence="16">3.4.16.4</ecNumber>
    </recommendedName>
    <alternativeName>
        <fullName evidence="16">Penicillin-binding protein 3</fullName>
        <shortName evidence="16">PBP-3</shortName>
    </alternativeName>
</protein>
<dbReference type="Proteomes" id="UP000031631">
    <property type="component" value="Chromosome"/>
</dbReference>
<dbReference type="OrthoDB" id="9766847at2"/>
<dbReference type="EC" id="3.4.16.4" evidence="16"/>
<dbReference type="InterPro" id="IPR036138">
    <property type="entry name" value="PBP_dimer_sf"/>
</dbReference>
<dbReference type="UniPathway" id="UPA00219"/>
<evidence type="ECO:0000256" key="9">
    <source>
        <dbReference type="ARBA" id="ARBA00022960"/>
    </source>
</evidence>